<evidence type="ECO:0000256" key="1">
    <source>
        <dbReference type="SAM" id="Phobius"/>
    </source>
</evidence>
<keyword evidence="3" id="KW-1185">Reference proteome</keyword>
<keyword evidence="1" id="KW-1133">Transmembrane helix</keyword>
<keyword evidence="1" id="KW-0812">Transmembrane</keyword>
<dbReference type="AlphaFoldDB" id="A0A6L7HZL7"/>
<dbReference type="EMBL" id="WRPA01000012">
    <property type="protein sequence ID" value="MXR69696.1"/>
    <property type="molecule type" value="Genomic_DNA"/>
</dbReference>
<comment type="caution">
    <text evidence="2">The sequence shown here is derived from an EMBL/GenBank/DDBJ whole genome shotgun (WGS) entry which is preliminary data.</text>
</comment>
<reference evidence="2 3" key="1">
    <citation type="submission" date="2019-12" db="EMBL/GenBank/DDBJ databases">
        <title>Shewanella insulae sp. nov., isolated from a tidal flat.</title>
        <authorList>
            <person name="Yoon J.-H."/>
        </authorList>
    </citation>
    <scope>NUCLEOTIDE SEQUENCE [LARGE SCALE GENOMIC DNA]</scope>
    <source>
        <strain evidence="2 3">JBTF-M18</strain>
    </source>
</reference>
<name>A0A6L7HZL7_9GAMM</name>
<dbReference type="RefSeq" id="WP_160797066.1">
    <property type="nucleotide sequence ID" value="NZ_JAKEVE010000005.1"/>
</dbReference>
<sequence>MKGRTTLKKALDILLALGVILLVSAVLLTLGHYFEARWFYISLESPQWIDIGLWSTALVSALLLILLLWLTLAFSFIALVTAFCVLSAIAMLFAGFSLFWPLILLLLAAWGVGQASRVD</sequence>
<feature type="transmembrane region" description="Helical" evidence="1">
    <location>
        <begin position="77"/>
        <end position="110"/>
    </location>
</feature>
<protein>
    <submittedName>
        <fullName evidence="2">Uncharacterized protein</fullName>
    </submittedName>
</protein>
<accession>A0A6L7HZL7</accession>
<evidence type="ECO:0000313" key="3">
    <source>
        <dbReference type="Proteomes" id="UP000474778"/>
    </source>
</evidence>
<feature type="transmembrane region" description="Helical" evidence="1">
    <location>
        <begin position="12"/>
        <end position="31"/>
    </location>
</feature>
<organism evidence="2 3">
    <name type="scientific">Shewanella insulae</name>
    <dbReference type="NCBI Taxonomy" id="2681496"/>
    <lineage>
        <taxon>Bacteria</taxon>
        <taxon>Pseudomonadati</taxon>
        <taxon>Pseudomonadota</taxon>
        <taxon>Gammaproteobacteria</taxon>
        <taxon>Alteromonadales</taxon>
        <taxon>Shewanellaceae</taxon>
        <taxon>Shewanella</taxon>
    </lineage>
</organism>
<keyword evidence="1" id="KW-0472">Membrane</keyword>
<evidence type="ECO:0000313" key="2">
    <source>
        <dbReference type="EMBL" id="MXR69696.1"/>
    </source>
</evidence>
<gene>
    <name evidence="2" type="ORF">GNT65_13595</name>
</gene>
<proteinExistence type="predicted"/>
<dbReference type="Proteomes" id="UP000474778">
    <property type="component" value="Unassembled WGS sequence"/>
</dbReference>